<proteinExistence type="inferred from homology"/>
<accession>A0A1Q2YDY1</accession>
<evidence type="ECO:0000259" key="5">
    <source>
        <dbReference type="PROSITE" id="PS50206"/>
    </source>
</evidence>
<comment type="caution">
    <text evidence="6">The sequence shown here is derived from an EMBL/GenBank/DDBJ whole genome shotgun (WGS) entry which is preliminary data.</text>
</comment>
<dbReference type="SUPFAM" id="SSF52799">
    <property type="entry name" value="(Phosphotyrosine protein) phosphatases II"/>
    <property type="match status" value="1"/>
</dbReference>
<dbReference type="PANTHER" id="PTHR19134:SF561">
    <property type="entry name" value="PROTEIN TYROSINE PHOSPHATASE 36E, ISOFORM A"/>
    <property type="match status" value="1"/>
</dbReference>
<dbReference type="OrthoDB" id="6058203at2759"/>
<dbReference type="Gene3D" id="3.40.250.10">
    <property type="entry name" value="Rhodanese-like domain"/>
    <property type="match status" value="1"/>
</dbReference>
<dbReference type="InterPro" id="IPR016130">
    <property type="entry name" value="Tyr_Pase_AS"/>
</dbReference>
<sequence>MVKLLSPDDADNSIHDWGKLFGKDYLPNLLIIDARPFHDYCKSHMNGAINICLPSTLLKRSTFTLEKCIQTLTSKEKILFNKYFTRDPADLPTVLFYDDYSASENDISSSIFYLVGKFIQHPLWNSPLYILEGGFNNFNERRSLLPDKITNSTFQKPLISLDQDLSSSSINSDTFSPSSTLFSPQSLISPNYPTHQPTSTCASSSRMKSPVGLSRFMLPDCSHLPVFKTRNYDEVLSNKNDNSIHLSTMLTPNEVNSLPNWLGGVIGNDLGSSVLTEKFNQLQIQERTRLNHALTKTDISNAQSTGEKPIISAGVELGRKNRYKDIFLYEHARVKLEKYDAKSKELDSVASYINASYIHYTNSKLNYIATQGPLNETIGDFWNVIYCNNVPIIFSLTPQSENQVEKCAPFWNSGVYYSNAIKIKVDLVEEVEDLQLSYKTEAKCIARRILVTVGEKPPKEVLQLHMMSWPDYSIVICEEDILSLVSMKRYICKQLNIESVPILVHCSAGCGRTGSFCVIDTCIDVLFKEEREHQQETKDLIYEITSQFRSQRVFMVQTLRQYMLIYDSIIKFVKMHEKSPKFVVGDILTGEGLVDWERKDPGIIKRFIEAYR</sequence>
<dbReference type="Pfam" id="PF00581">
    <property type="entry name" value="Rhodanese"/>
    <property type="match status" value="1"/>
</dbReference>
<dbReference type="PANTHER" id="PTHR19134">
    <property type="entry name" value="RECEPTOR-TYPE TYROSINE-PROTEIN PHOSPHATASE"/>
    <property type="match status" value="1"/>
</dbReference>
<dbReference type="InterPro" id="IPR050348">
    <property type="entry name" value="Protein-Tyr_Phosphatase"/>
</dbReference>
<dbReference type="PRINTS" id="PR00700">
    <property type="entry name" value="PRTYPHPHTASE"/>
</dbReference>
<dbReference type="InterPro" id="IPR003595">
    <property type="entry name" value="Tyr_Pase_cat"/>
</dbReference>
<dbReference type="CDD" id="cd18533">
    <property type="entry name" value="PTP_fungal"/>
    <property type="match status" value="1"/>
</dbReference>
<reference evidence="6 7" key="1">
    <citation type="submission" date="2016-08" db="EMBL/GenBank/DDBJ databases">
        <title>Whole genome shotgun sequence of Pichia membranifaciens KS47-1.</title>
        <authorList>
            <person name="Konishi M."/>
            <person name="Ishida M."/>
            <person name="Arakawa T."/>
            <person name="Kato Y."/>
            <person name="Horiuchi J."/>
        </authorList>
    </citation>
    <scope>NUCLEOTIDE SEQUENCE [LARGE SCALE GENOMIC DNA]</scope>
    <source>
        <strain evidence="6 7">KS47-1</strain>
    </source>
</reference>
<gene>
    <name evidence="6" type="ORF">PMKS-001193</name>
</gene>
<dbReference type="InterPro" id="IPR036873">
    <property type="entry name" value="Rhodanese-like_dom_sf"/>
</dbReference>
<dbReference type="InterPro" id="IPR000242">
    <property type="entry name" value="PTP_cat"/>
</dbReference>
<keyword evidence="7" id="KW-1185">Reference proteome</keyword>
<evidence type="ECO:0000313" key="7">
    <source>
        <dbReference type="Proteomes" id="UP000186136"/>
    </source>
</evidence>
<dbReference type="SMART" id="SM00194">
    <property type="entry name" value="PTPc"/>
    <property type="match status" value="1"/>
</dbReference>
<organism evidence="6 7">
    <name type="scientific">Pichia membranifaciens</name>
    <dbReference type="NCBI Taxonomy" id="4926"/>
    <lineage>
        <taxon>Eukaryota</taxon>
        <taxon>Fungi</taxon>
        <taxon>Dikarya</taxon>
        <taxon>Ascomycota</taxon>
        <taxon>Saccharomycotina</taxon>
        <taxon>Pichiomycetes</taxon>
        <taxon>Pichiales</taxon>
        <taxon>Pichiaceae</taxon>
        <taxon>Pichia</taxon>
    </lineage>
</organism>
<dbReference type="SUPFAM" id="SSF52821">
    <property type="entry name" value="Rhodanese/Cell cycle control phosphatase"/>
    <property type="match status" value="1"/>
</dbReference>
<name>A0A1Q2YDY1_9ASCO</name>
<feature type="domain" description="Tyrosine specific protein phosphatases" evidence="4">
    <location>
        <begin position="482"/>
        <end position="563"/>
    </location>
</feature>
<evidence type="ECO:0000256" key="2">
    <source>
        <dbReference type="ARBA" id="ARBA00013064"/>
    </source>
</evidence>
<evidence type="ECO:0000259" key="3">
    <source>
        <dbReference type="PROSITE" id="PS50055"/>
    </source>
</evidence>
<dbReference type="PROSITE" id="PS50056">
    <property type="entry name" value="TYR_PHOSPHATASE_2"/>
    <property type="match status" value="1"/>
</dbReference>
<dbReference type="PROSITE" id="PS00383">
    <property type="entry name" value="TYR_PHOSPHATASE_1"/>
    <property type="match status" value="1"/>
</dbReference>
<dbReference type="EMBL" id="BDGI01000044">
    <property type="protein sequence ID" value="GAV27725.1"/>
    <property type="molecule type" value="Genomic_DNA"/>
</dbReference>
<protein>
    <recommendedName>
        <fullName evidence="2">protein-tyrosine-phosphatase</fullName>
        <ecNumber evidence="2">3.1.3.48</ecNumber>
    </recommendedName>
</protein>
<dbReference type="EC" id="3.1.3.48" evidence="2"/>
<dbReference type="Pfam" id="PF00102">
    <property type="entry name" value="Y_phosphatase"/>
    <property type="match status" value="1"/>
</dbReference>
<dbReference type="InterPro" id="IPR001763">
    <property type="entry name" value="Rhodanese-like_dom"/>
</dbReference>
<evidence type="ECO:0000256" key="1">
    <source>
        <dbReference type="ARBA" id="ARBA00009649"/>
    </source>
</evidence>
<dbReference type="InterPro" id="IPR000387">
    <property type="entry name" value="Tyr_Pase_dom"/>
</dbReference>
<dbReference type="PROSITE" id="PS50206">
    <property type="entry name" value="RHODANESE_3"/>
    <property type="match status" value="1"/>
</dbReference>
<evidence type="ECO:0000313" key="6">
    <source>
        <dbReference type="EMBL" id="GAV27725.1"/>
    </source>
</evidence>
<evidence type="ECO:0000259" key="4">
    <source>
        <dbReference type="PROSITE" id="PS50056"/>
    </source>
</evidence>
<dbReference type="Proteomes" id="UP000186136">
    <property type="component" value="Unassembled WGS sequence"/>
</dbReference>
<feature type="domain" description="Rhodanese" evidence="5">
    <location>
        <begin position="25"/>
        <end position="140"/>
    </location>
</feature>
<dbReference type="PROSITE" id="PS50055">
    <property type="entry name" value="TYR_PHOSPHATASE_PTP"/>
    <property type="match status" value="1"/>
</dbReference>
<feature type="domain" description="Tyrosine-protein phosphatase" evidence="3">
    <location>
        <begin position="320"/>
        <end position="572"/>
    </location>
</feature>
<dbReference type="InterPro" id="IPR029021">
    <property type="entry name" value="Prot-tyrosine_phosphatase-like"/>
</dbReference>
<comment type="similarity">
    <text evidence="1">Belongs to the protein-tyrosine phosphatase family. Non-receptor class subfamily.</text>
</comment>
<dbReference type="AlphaFoldDB" id="A0A1Q2YDY1"/>
<dbReference type="Gene3D" id="3.90.190.10">
    <property type="entry name" value="Protein tyrosine phosphatase superfamily"/>
    <property type="match status" value="1"/>
</dbReference>
<dbReference type="SMART" id="SM00404">
    <property type="entry name" value="PTPc_motif"/>
    <property type="match status" value="1"/>
</dbReference>
<dbReference type="GO" id="GO:0004725">
    <property type="term" value="F:protein tyrosine phosphatase activity"/>
    <property type="evidence" value="ECO:0007669"/>
    <property type="project" value="UniProtKB-EC"/>
</dbReference>